<evidence type="ECO:0000256" key="13">
    <source>
        <dbReference type="ARBA" id="ARBA00023125"/>
    </source>
</evidence>
<dbReference type="SUPFAM" id="SSF53098">
    <property type="entry name" value="Ribonuclease H-like"/>
    <property type="match status" value="1"/>
</dbReference>
<feature type="domain" description="5'-3' exonuclease" evidence="19">
    <location>
        <begin position="7"/>
        <end position="262"/>
    </location>
</feature>
<keyword evidence="10 17" id="KW-0378">Hydrolase</keyword>
<keyword evidence="8" id="KW-0540">Nuclease</keyword>
<evidence type="ECO:0000256" key="8">
    <source>
        <dbReference type="ARBA" id="ARBA00022722"/>
    </source>
</evidence>
<keyword evidence="9 17" id="KW-0227">DNA damage</keyword>
<reference evidence="21 22" key="1">
    <citation type="journal article" date="2024" name="Environ. Microbiol.">
        <title>Novel evolutionary insights on the interactions of the Holosporales (Alphaproteobacteria) with eukaryotic hosts from comparative genomics.</title>
        <authorList>
            <person name="Giovannini M."/>
            <person name="Petroni G."/>
            <person name="Castelli M."/>
        </authorList>
    </citation>
    <scope>NUCLEOTIDE SEQUENCE [LARGE SCALE GENOMIC DNA]</scope>
    <source>
        <strain evidence="21 22">US_Bl 15I1</strain>
    </source>
</reference>
<gene>
    <name evidence="17" type="primary">polA</name>
    <name evidence="21" type="ORF">Bealeia1_01486</name>
</gene>
<comment type="function">
    <text evidence="17">In addition to polymerase activity, this DNA polymerase exhibits 3'-5' and 5'-3' exonuclease activity.</text>
</comment>
<evidence type="ECO:0000256" key="7">
    <source>
        <dbReference type="ARBA" id="ARBA00022705"/>
    </source>
</evidence>
<dbReference type="SMART" id="SM00475">
    <property type="entry name" value="53EXOc"/>
    <property type="match status" value="1"/>
</dbReference>
<dbReference type="SUPFAM" id="SSF88723">
    <property type="entry name" value="PIN domain-like"/>
    <property type="match status" value="1"/>
</dbReference>
<dbReference type="CDD" id="cd06139">
    <property type="entry name" value="DNA_polA_I_Ecoli_like_exo"/>
    <property type="match status" value="1"/>
</dbReference>
<proteinExistence type="inferred from homology"/>
<keyword evidence="5 17" id="KW-0808">Transferase</keyword>
<dbReference type="InterPro" id="IPR043502">
    <property type="entry name" value="DNA/RNA_pol_sf"/>
</dbReference>
<dbReference type="InterPro" id="IPR002298">
    <property type="entry name" value="DNA_polymerase_A"/>
</dbReference>
<feature type="domain" description="DNA-directed DNA polymerase family A palm" evidence="20">
    <location>
        <begin position="665"/>
        <end position="871"/>
    </location>
</feature>
<dbReference type="InterPro" id="IPR036397">
    <property type="entry name" value="RNaseH_sf"/>
</dbReference>
<evidence type="ECO:0000256" key="4">
    <source>
        <dbReference type="ARBA" id="ARBA00020311"/>
    </source>
</evidence>
<dbReference type="SUPFAM" id="SSF47807">
    <property type="entry name" value="5' to 3' exonuclease, C-terminal subdomain"/>
    <property type="match status" value="1"/>
</dbReference>
<dbReference type="InterPro" id="IPR020046">
    <property type="entry name" value="5-3_exonucl_a-hlix_arch_N"/>
</dbReference>
<evidence type="ECO:0000256" key="9">
    <source>
        <dbReference type="ARBA" id="ARBA00022763"/>
    </source>
</evidence>
<evidence type="ECO:0000256" key="2">
    <source>
        <dbReference type="ARBA" id="ARBA00011541"/>
    </source>
</evidence>
<dbReference type="InterPro" id="IPR029060">
    <property type="entry name" value="PIN-like_dom_sf"/>
</dbReference>
<dbReference type="PRINTS" id="PR00868">
    <property type="entry name" value="DNAPOLI"/>
</dbReference>
<keyword evidence="14 17" id="KW-0234">DNA repair</keyword>
<dbReference type="SMART" id="SM00482">
    <property type="entry name" value="POLAc"/>
    <property type="match status" value="1"/>
</dbReference>
<evidence type="ECO:0000259" key="19">
    <source>
        <dbReference type="SMART" id="SM00475"/>
    </source>
</evidence>
<dbReference type="CDD" id="cd08637">
    <property type="entry name" value="DNA_pol_A_pol_I_C"/>
    <property type="match status" value="1"/>
</dbReference>
<dbReference type="Pfam" id="PF01367">
    <property type="entry name" value="5_3_exonuc"/>
    <property type="match status" value="1"/>
</dbReference>
<dbReference type="InterPro" id="IPR002562">
    <property type="entry name" value="3'-5'_exonuclease_dom"/>
</dbReference>
<dbReference type="EC" id="2.7.7.7" evidence="3 16"/>
<name>A0ABZ2C4B3_9PROT</name>
<dbReference type="Pfam" id="PF01612">
    <property type="entry name" value="DNA_pol_A_exo1"/>
    <property type="match status" value="1"/>
</dbReference>
<dbReference type="Pfam" id="PF02739">
    <property type="entry name" value="5_3_exonuc_N"/>
    <property type="match status" value="1"/>
</dbReference>
<accession>A0ABZ2C4B3</accession>
<keyword evidence="6 17" id="KW-0548">Nucleotidyltransferase</keyword>
<dbReference type="EMBL" id="CP133270">
    <property type="protein sequence ID" value="WVX67287.1"/>
    <property type="molecule type" value="Genomic_DNA"/>
</dbReference>
<keyword evidence="7 17" id="KW-0235">DNA replication</keyword>
<dbReference type="Pfam" id="PF00476">
    <property type="entry name" value="DNA_pol_A"/>
    <property type="match status" value="1"/>
</dbReference>
<evidence type="ECO:0000256" key="12">
    <source>
        <dbReference type="ARBA" id="ARBA00022932"/>
    </source>
</evidence>
<dbReference type="Gene3D" id="3.30.70.370">
    <property type="match status" value="1"/>
</dbReference>
<dbReference type="CDD" id="cd09898">
    <property type="entry name" value="H3TH_53EXO"/>
    <property type="match status" value="1"/>
</dbReference>
<dbReference type="InterPro" id="IPR012337">
    <property type="entry name" value="RNaseH-like_sf"/>
</dbReference>
<keyword evidence="13 17" id="KW-0238">DNA-binding</keyword>
<evidence type="ECO:0000259" key="20">
    <source>
        <dbReference type="SMART" id="SM00482"/>
    </source>
</evidence>
<dbReference type="InterPro" id="IPR036279">
    <property type="entry name" value="5-3_exonuclease_C_sf"/>
</dbReference>
<comment type="subunit">
    <text evidence="2">Single-chain monomer with multiple functions.</text>
</comment>
<protein>
    <recommendedName>
        <fullName evidence="4 16">DNA polymerase I</fullName>
        <ecNumber evidence="3 16">2.7.7.7</ecNumber>
    </recommendedName>
</protein>
<dbReference type="Gene3D" id="1.10.150.20">
    <property type="entry name" value="5' to 3' exonuclease, C-terminal subdomain"/>
    <property type="match status" value="2"/>
</dbReference>
<comment type="catalytic activity">
    <reaction evidence="15 17">
        <text>DNA(n) + a 2'-deoxyribonucleoside 5'-triphosphate = DNA(n+1) + diphosphate</text>
        <dbReference type="Rhea" id="RHEA:22508"/>
        <dbReference type="Rhea" id="RHEA-COMP:17339"/>
        <dbReference type="Rhea" id="RHEA-COMP:17340"/>
        <dbReference type="ChEBI" id="CHEBI:33019"/>
        <dbReference type="ChEBI" id="CHEBI:61560"/>
        <dbReference type="ChEBI" id="CHEBI:173112"/>
        <dbReference type="EC" id="2.7.7.7"/>
    </reaction>
</comment>
<comment type="similarity">
    <text evidence="1 17">Belongs to the DNA polymerase type-A family.</text>
</comment>
<feature type="domain" description="3'-5' exonuclease" evidence="18">
    <location>
        <begin position="302"/>
        <end position="496"/>
    </location>
</feature>
<evidence type="ECO:0000313" key="21">
    <source>
        <dbReference type="EMBL" id="WVX67287.1"/>
    </source>
</evidence>
<dbReference type="NCBIfam" id="TIGR00593">
    <property type="entry name" value="pola"/>
    <property type="match status" value="1"/>
</dbReference>
<keyword evidence="22" id="KW-1185">Reference proteome</keyword>
<keyword evidence="12 17" id="KW-0239">DNA-directed DNA polymerase</keyword>
<dbReference type="InterPro" id="IPR008918">
    <property type="entry name" value="HhH2"/>
</dbReference>
<evidence type="ECO:0000256" key="5">
    <source>
        <dbReference type="ARBA" id="ARBA00022679"/>
    </source>
</evidence>
<keyword evidence="11 17" id="KW-0269">Exonuclease</keyword>
<dbReference type="PROSITE" id="PS00447">
    <property type="entry name" value="DNA_POLYMERASE_A"/>
    <property type="match status" value="1"/>
</dbReference>
<dbReference type="Gene3D" id="1.20.1060.10">
    <property type="entry name" value="Taq DNA Polymerase, Chain T, domain 4"/>
    <property type="match status" value="1"/>
</dbReference>
<evidence type="ECO:0000256" key="1">
    <source>
        <dbReference type="ARBA" id="ARBA00007705"/>
    </source>
</evidence>
<dbReference type="InterPro" id="IPR020045">
    <property type="entry name" value="DNA_polI_H3TH"/>
</dbReference>
<dbReference type="InterPro" id="IPR018320">
    <property type="entry name" value="DNA_polymerase_1"/>
</dbReference>
<dbReference type="Proteomes" id="UP001330434">
    <property type="component" value="Chromosome"/>
</dbReference>
<evidence type="ECO:0000256" key="15">
    <source>
        <dbReference type="ARBA" id="ARBA00049244"/>
    </source>
</evidence>
<evidence type="ECO:0000256" key="17">
    <source>
        <dbReference type="RuleBase" id="RU004460"/>
    </source>
</evidence>
<evidence type="ECO:0000256" key="16">
    <source>
        <dbReference type="NCBIfam" id="TIGR00593"/>
    </source>
</evidence>
<dbReference type="InterPro" id="IPR002421">
    <property type="entry name" value="5-3_exonuclease"/>
</dbReference>
<sequence>MTEIPLKHLYLIDGSGYIFRAFHALPPLSRPDGTPVGAVLGFTNMLIKLLKEIKPDHIVVVFDSARENFRNEIYPQYKANRVETPPELIPQFPLIREACEAFNVPQIEMRGFEADDLIATYARAAQAQGAEVTIVSSDKDLMQLVDVGIRLWDPMKNKPIGASEVFEKFGVTPDKVRDVQALAGDTSDNIPGVPGIGVKTAAELINTFGDLEILYQNLESIKQPKRRETLHNNKESALISQQLVTLKADVPVEKMLSEFALPQVDDEKIASFLRTQNFTNLLGRLSRQKEESKKTPPSERKYELILEKPQLESWIKRIRVQGFVAVDTETTSLNALAADLVGISLSLNAHEACYIPVGHNLPPRDLLNQGEVPEQLPLNYVLAQLKPILENPGILKIGQNIKYDMLVLSRYGLNITSLDDTMLISYVLDGAQHGHGMDELAKLHFDVTAISYKDVTGTASKKISFADVPLDKACEYAAEDADITLQLHQTLKPRLLSEHLLSIYESLDRPLVPVLVEMEKTGVKVNAKSLKELSHEFGGRLEILEKQIQEQAGVIFNVGSPKQLSEVLFQNLGLPSGQKGKTGAFSTSADILEDLSNQGYEIADRILEWRQFSKLKSTYTDALIQQIDPRTGRVHTSFSQTITNTGRLSSSDPNLQNIPIRTEEGKKIRRAFIAESGHKILSADYSQIELRLLADMANIESLKRAFLEGKDIHTTTAAQVFGVPQDQVDSSLRRKAKAINFGIIYGISSFGLAKQLGVTKTEAAHYMKLYFELYPGINDYMELKKREGREKGYVKTLFGRRVYVPGIHDRDFNKRGFAERQAINAPLQGTNADIMKKAMIRIPPLLKEKNLDAKMILQVHDELVFEVLEKDLEPTKNIIQKVMSSICFLSIPLVIGIGIGDNWEEAH</sequence>
<evidence type="ECO:0000313" key="22">
    <source>
        <dbReference type="Proteomes" id="UP001330434"/>
    </source>
</evidence>
<dbReference type="RefSeq" id="WP_331256059.1">
    <property type="nucleotide sequence ID" value="NZ_CP133270.1"/>
</dbReference>
<evidence type="ECO:0000256" key="14">
    <source>
        <dbReference type="ARBA" id="ARBA00023204"/>
    </source>
</evidence>
<dbReference type="Gene3D" id="3.30.420.10">
    <property type="entry name" value="Ribonuclease H-like superfamily/Ribonuclease H"/>
    <property type="match status" value="1"/>
</dbReference>
<dbReference type="SMART" id="SM00474">
    <property type="entry name" value="35EXOc"/>
    <property type="match status" value="1"/>
</dbReference>
<evidence type="ECO:0000256" key="10">
    <source>
        <dbReference type="ARBA" id="ARBA00022801"/>
    </source>
</evidence>
<dbReference type="Gene3D" id="3.40.50.1010">
    <property type="entry name" value="5'-nuclease"/>
    <property type="match status" value="1"/>
</dbReference>
<dbReference type="PANTHER" id="PTHR10133">
    <property type="entry name" value="DNA POLYMERASE I"/>
    <property type="match status" value="1"/>
</dbReference>
<evidence type="ECO:0000256" key="11">
    <source>
        <dbReference type="ARBA" id="ARBA00022839"/>
    </source>
</evidence>
<dbReference type="PANTHER" id="PTHR10133:SF27">
    <property type="entry name" value="DNA POLYMERASE NU"/>
    <property type="match status" value="1"/>
</dbReference>
<dbReference type="SMART" id="SM00279">
    <property type="entry name" value="HhH2"/>
    <property type="match status" value="1"/>
</dbReference>
<organism evidence="21 22">
    <name type="scientific">Candidatus Bealeia paramacronuclearis</name>
    <dbReference type="NCBI Taxonomy" id="1921001"/>
    <lineage>
        <taxon>Bacteria</taxon>
        <taxon>Pseudomonadati</taxon>
        <taxon>Pseudomonadota</taxon>
        <taxon>Alphaproteobacteria</taxon>
        <taxon>Holosporales</taxon>
        <taxon>Holosporaceae</taxon>
        <taxon>Candidatus Bealeia</taxon>
    </lineage>
</organism>
<dbReference type="InterPro" id="IPR001098">
    <property type="entry name" value="DNA-dir_DNA_pol_A_palm_dom"/>
</dbReference>
<dbReference type="InterPro" id="IPR019760">
    <property type="entry name" value="DNA-dir_DNA_pol_A_CS"/>
</dbReference>
<dbReference type="CDD" id="cd09859">
    <property type="entry name" value="PIN_53EXO"/>
    <property type="match status" value="1"/>
</dbReference>
<evidence type="ECO:0000259" key="18">
    <source>
        <dbReference type="SMART" id="SM00474"/>
    </source>
</evidence>
<evidence type="ECO:0000256" key="6">
    <source>
        <dbReference type="ARBA" id="ARBA00022695"/>
    </source>
</evidence>
<dbReference type="NCBIfam" id="NF004397">
    <property type="entry name" value="PRK05755.1"/>
    <property type="match status" value="1"/>
</dbReference>
<dbReference type="SUPFAM" id="SSF56672">
    <property type="entry name" value="DNA/RNA polymerases"/>
    <property type="match status" value="1"/>
</dbReference>
<evidence type="ECO:0000256" key="3">
    <source>
        <dbReference type="ARBA" id="ARBA00012417"/>
    </source>
</evidence>